<comment type="caution">
    <text evidence="2">The sequence shown here is derived from an EMBL/GenBank/DDBJ whole genome shotgun (WGS) entry which is preliminary data.</text>
</comment>
<evidence type="ECO:0000313" key="2">
    <source>
        <dbReference type="EMBL" id="KYO39470.1"/>
    </source>
</evidence>
<name>A0A151NRZ1_ALLMI</name>
<evidence type="ECO:0000313" key="3">
    <source>
        <dbReference type="Proteomes" id="UP000050525"/>
    </source>
</evidence>
<feature type="region of interest" description="Disordered" evidence="1">
    <location>
        <begin position="1"/>
        <end position="48"/>
    </location>
</feature>
<evidence type="ECO:0000256" key="1">
    <source>
        <dbReference type="SAM" id="MobiDB-lite"/>
    </source>
</evidence>
<accession>A0A151NRZ1</accession>
<protein>
    <submittedName>
        <fullName evidence="2">Uncharacterized protein</fullName>
    </submittedName>
</protein>
<dbReference type="Proteomes" id="UP000050525">
    <property type="component" value="Unassembled WGS sequence"/>
</dbReference>
<sequence>MGEISVVETDSRTPKTDLGIVADPQQTTAEPQAESLGVADNLNPKDSAEGARFWNCSQTKSSDLMQDCPRERQCSRNTRGTRASSKASSSTH</sequence>
<feature type="region of interest" description="Disordered" evidence="1">
    <location>
        <begin position="60"/>
        <end position="92"/>
    </location>
</feature>
<feature type="compositionally biased region" description="Polar residues" evidence="1">
    <location>
        <begin position="75"/>
        <end position="92"/>
    </location>
</feature>
<organism evidence="2 3">
    <name type="scientific">Alligator mississippiensis</name>
    <name type="common">American alligator</name>
    <dbReference type="NCBI Taxonomy" id="8496"/>
    <lineage>
        <taxon>Eukaryota</taxon>
        <taxon>Metazoa</taxon>
        <taxon>Chordata</taxon>
        <taxon>Craniata</taxon>
        <taxon>Vertebrata</taxon>
        <taxon>Euteleostomi</taxon>
        <taxon>Archelosauria</taxon>
        <taxon>Archosauria</taxon>
        <taxon>Crocodylia</taxon>
        <taxon>Alligatoridae</taxon>
        <taxon>Alligatorinae</taxon>
        <taxon>Alligator</taxon>
    </lineage>
</organism>
<dbReference type="EMBL" id="AKHW03002195">
    <property type="protein sequence ID" value="KYO39470.1"/>
    <property type="molecule type" value="Genomic_DNA"/>
</dbReference>
<reference evidence="2 3" key="1">
    <citation type="journal article" date="2012" name="Genome Biol.">
        <title>Sequencing three crocodilian genomes to illuminate the evolution of archosaurs and amniotes.</title>
        <authorList>
            <person name="St John J.A."/>
            <person name="Braun E.L."/>
            <person name="Isberg S.R."/>
            <person name="Miles L.G."/>
            <person name="Chong A.Y."/>
            <person name="Gongora J."/>
            <person name="Dalzell P."/>
            <person name="Moran C."/>
            <person name="Bed'hom B."/>
            <person name="Abzhanov A."/>
            <person name="Burgess S.C."/>
            <person name="Cooksey A.M."/>
            <person name="Castoe T.A."/>
            <person name="Crawford N.G."/>
            <person name="Densmore L.D."/>
            <person name="Drew J.C."/>
            <person name="Edwards S.V."/>
            <person name="Faircloth B.C."/>
            <person name="Fujita M.K."/>
            <person name="Greenwold M.J."/>
            <person name="Hoffmann F.G."/>
            <person name="Howard J.M."/>
            <person name="Iguchi T."/>
            <person name="Janes D.E."/>
            <person name="Khan S.Y."/>
            <person name="Kohno S."/>
            <person name="de Koning A.J."/>
            <person name="Lance S.L."/>
            <person name="McCarthy F.M."/>
            <person name="McCormack J.E."/>
            <person name="Merchant M.E."/>
            <person name="Peterson D.G."/>
            <person name="Pollock D.D."/>
            <person name="Pourmand N."/>
            <person name="Raney B.J."/>
            <person name="Roessler K.A."/>
            <person name="Sanford J.R."/>
            <person name="Sawyer R.H."/>
            <person name="Schmidt C.J."/>
            <person name="Triplett E.W."/>
            <person name="Tuberville T.D."/>
            <person name="Venegas-Anaya M."/>
            <person name="Howard J.T."/>
            <person name="Jarvis E.D."/>
            <person name="Guillette L.J.Jr."/>
            <person name="Glenn T.C."/>
            <person name="Green R.E."/>
            <person name="Ray D.A."/>
        </authorList>
    </citation>
    <scope>NUCLEOTIDE SEQUENCE [LARGE SCALE GENOMIC DNA]</scope>
    <source>
        <strain evidence="2">KSC_2009_1</strain>
    </source>
</reference>
<keyword evidence="3" id="KW-1185">Reference proteome</keyword>
<proteinExistence type="predicted"/>
<dbReference type="AlphaFoldDB" id="A0A151NRZ1"/>
<gene>
    <name evidence="2" type="ORF">Y1Q_0021112</name>
</gene>